<dbReference type="InterPro" id="IPR018642">
    <property type="entry name" value="DUF2066"/>
</dbReference>
<dbReference type="EMBL" id="PXNN01000004">
    <property type="protein sequence ID" value="PSF09764.1"/>
    <property type="molecule type" value="Genomic_DNA"/>
</dbReference>
<keyword evidence="3" id="KW-1185">Reference proteome</keyword>
<evidence type="ECO:0000256" key="1">
    <source>
        <dbReference type="SAM" id="MobiDB-lite"/>
    </source>
</evidence>
<organism evidence="2 3">
    <name type="scientific">Marinobacter halophilus</name>
    <dbReference type="NCBI Taxonomy" id="1323740"/>
    <lineage>
        <taxon>Bacteria</taxon>
        <taxon>Pseudomonadati</taxon>
        <taxon>Pseudomonadota</taxon>
        <taxon>Gammaproteobacteria</taxon>
        <taxon>Pseudomonadales</taxon>
        <taxon>Marinobacteraceae</taxon>
        <taxon>Marinobacter</taxon>
    </lineage>
</organism>
<dbReference type="AlphaFoldDB" id="A0A2T1KHZ5"/>
<reference evidence="2 3" key="1">
    <citation type="submission" date="2018-03" db="EMBL/GenBank/DDBJ databases">
        <title>Marinobacter brunus sp. nov., a marine bacterium of Gamma-proteobacteria isolated from the surface seawater of the South China Sea.</title>
        <authorList>
            <person name="Cheng H."/>
            <person name="Wu Y.-H."/>
            <person name="Xamxidin M."/>
            <person name="Xu X.-W."/>
        </authorList>
    </citation>
    <scope>NUCLEOTIDE SEQUENCE [LARGE SCALE GENOMIC DNA]</scope>
    <source>
        <strain evidence="2 3">JCM 30472</strain>
    </source>
</reference>
<feature type="region of interest" description="Disordered" evidence="1">
    <location>
        <begin position="360"/>
        <end position="405"/>
    </location>
</feature>
<protein>
    <submittedName>
        <fullName evidence="2">DUF2066 domain-containing protein</fullName>
    </submittedName>
</protein>
<evidence type="ECO:0000313" key="3">
    <source>
        <dbReference type="Proteomes" id="UP000238385"/>
    </source>
</evidence>
<accession>A0A2T1KHZ5</accession>
<dbReference type="OrthoDB" id="6195299at2"/>
<dbReference type="Pfam" id="PF09839">
    <property type="entry name" value="DUF2066"/>
    <property type="match status" value="1"/>
</dbReference>
<dbReference type="Proteomes" id="UP000238385">
    <property type="component" value="Unassembled WGS sequence"/>
</dbReference>
<name>A0A2T1KHZ5_9GAMM</name>
<comment type="caution">
    <text evidence="2">The sequence shown here is derived from an EMBL/GenBank/DDBJ whole genome shotgun (WGS) entry which is preliminary data.</text>
</comment>
<evidence type="ECO:0000313" key="2">
    <source>
        <dbReference type="EMBL" id="PSF09764.1"/>
    </source>
</evidence>
<feature type="compositionally biased region" description="Low complexity" evidence="1">
    <location>
        <begin position="377"/>
        <end position="392"/>
    </location>
</feature>
<sequence>MTESGRIHIRIFRYAAFLMAAAVGLLWALAGPASAVTVSGLYNVDVAVDGSGSDDLQAGYAEGLRRVMVRVSGSRDVLALDGVDEVLSNAESLLLAYQVRRNDGESRMQMSFGAVGVNRALASISAPVWGANRPLSLAWVAVEDRGDRKLITAATESADRIDDDAASWRQHFLAAAEERGLPVVFPPHSVQGDRALLSDLWGQFTGRIREASSDMPHDALALVRVSRSGGQWRAGWVFDGISMGSAEQSVTAASPAELAQAVVGRWSDAFASRYAVAAGEVGDSPQVDIVLEGITSLADYGNVGKALNSFTPVVSVGASRVRNERLTVQVTFTGELDQLRQYIALDPRFVVIEGQPEEALPSTATPVSEPAAEPQQAEVGAEVGAESGEAGEQNPDTALFVYQPLQDSDEQDAEQAFESLYQVLYYRWQPASVVRGGGE</sequence>
<gene>
    <name evidence="2" type="ORF">C7H08_02940</name>
</gene>
<proteinExistence type="predicted"/>